<feature type="transmembrane region" description="Helical" evidence="2">
    <location>
        <begin position="6"/>
        <end position="24"/>
    </location>
</feature>
<keyword evidence="2" id="KW-0472">Membrane</keyword>
<feature type="region of interest" description="Disordered" evidence="1">
    <location>
        <begin position="259"/>
        <end position="285"/>
    </location>
</feature>
<evidence type="ECO:0000313" key="4">
    <source>
        <dbReference type="Proteomes" id="UP001595867"/>
    </source>
</evidence>
<sequence length="285" mass="29645">MSLTGIPLIVAAGFGVIAAAALTVRAWRRPVVRPLGILITEALLLAGIGLVVNRVELFYPSWADLLQQSDDPAVTAAVQPGALDEWLRTRPAGDPFTWHPPGWTDWHLAAAPTVVVPPDYPDHPDRRYSVVVVIGDAGAGPPAGAEQTVVVVARTTVATTAAALTEDLPARLSHDLRVTGRRWALVSPASGMALADQAAAVPGRYSAIAMIRGRPGDSRAPVGVTVGTSDGLATAVAWAARQTPPPLAAAVPPVTWLPVHHRPHRPAGSAPTRTGGSLVPGQPRP</sequence>
<feature type="transmembrane region" description="Helical" evidence="2">
    <location>
        <begin position="31"/>
        <end position="52"/>
    </location>
</feature>
<accession>A0ABV8IPQ8</accession>
<name>A0ABV8IPQ8_9ACTN</name>
<keyword evidence="4" id="KW-1185">Reference proteome</keyword>
<keyword evidence="2" id="KW-1133">Transmembrane helix</keyword>
<gene>
    <name evidence="3" type="ORF">ACFO0C_14725</name>
</gene>
<dbReference type="Proteomes" id="UP001595867">
    <property type="component" value="Unassembled WGS sequence"/>
</dbReference>
<keyword evidence="2" id="KW-0812">Transmembrane</keyword>
<evidence type="ECO:0000256" key="2">
    <source>
        <dbReference type="SAM" id="Phobius"/>
    </source>
</evidence>
<dbReference type="RefSeq" id="WP_378067160.1">
    <property type="nucleotide sequence ID" value="NZ_JBHSBL010000015.1"/>
</dbReference>
<reference evidence="4" key="1">
    <citation type="journal article" date="2019" name="Int. J. Syst. Evol. Microbiol.">
        <title>The Global Catalogue of Microorganisms (GCM) 10K type strain sequencing project: providing services to taxonomists for standard genome sequencing and annotation.</title>
        <authorList>
            <consortium name="The Broad Institute Genomics Platform"/>
            <consortium name="The Broad Institute Genome Sequencing Center for Infectious Disease"/>
            <person name="Wu L."/>
            <person name="Ma J."/>
        </authorList>
    </citation>
    <scope>NUCLEOTIDE SEQUENCE [LARGE SCALE GENOMIC DNA]</scope>
    <source>
        <strain evidence="4">TBRC 5832</strain>
    </source>
</reference>
<organism evidence="3 4">
    <name type="scientific">Actinoplanes subglobosus</name>
    <dbReference type="NCBI Taxonomy" id="1547892"/>
    <lineage>
        <taxon>Bacteria</taxon>
        <taxon>Bacillati</taxon>
        <taxon>Actinomycetota</taxon>
        <taxon>Actinomycetes</taxon>
        <taxon>Micromonosporales</taxon>
        <taxon>Micromonosporaceae</taxon>
        <taxon>Actinoplanes</taxon>
    </lineage>
</organism>
<evidence type="ECO:0000313" key="3">
    <source>
        <dbReference type="EMBL" id="MFC4066187.1"/>
    </source>
</evidence>
<comment type="caution">
    <text evidence="3">The sequence shown here is derived from an EMBL/GenBank/DDBJ whole genome shotgun (WGS) entry which is preliminary data.</text>
</comment>
<evidence type="ECO:0000256" key="1">
    <source>
        <dbReference type="SAM" id="MobiDB-lite"/>
    </source>
</evidence>
<dbReference type="EMBL" id="JBHSBL010000015">
    <property type="protein sequence ID" value="MFC4066187.1"/>
    <property type="molecule type" value="Genomic_DNA"/>
</dbReference>
<proteinExistence type="predicted"/>
<protein>
    <submittedName>
        <fullName evidence="3">Uncharacterized protein</fullName>
    </submittedName>
</protein>